<accession>A0A842IAT0</accession>
<proteinExistence type="predicted"/>
<evidence type="ECO:0000256" key="1">
    <source>
        <dbReference type="SAM" id="MobiDB-lite"/>
    </source>
</evidence>
<feature type="transmembrane region" description="Helical" evidence="2">
    <location>
        <begin position="40"/>
        <end position="59"/>
    </location>
</feature>
<reference evidence="3 4" key="1">
    <citation type="journal article" date="2017" name="Int. J. Syst. Evol. Microbiol.">
        <title>Gemmobacter straminiformis sp. nov., isolated from an artificial fountain.</title>
        <authorList>
            <person name="Kang J.Y."/>
            <person name="Kim M.J."/>
            <person name="Chun J."/>
            <person name="Son K.P."/>
            <person name="Jahng K.Y."/>
        </authorList>
    </citation>
    <scope>NUCLEOTIDE SEQUENCE [LARGE SCALE GENOMIC DNA]</scope>
    <source>
        <strain evidence="3 4">CAM-8</strain>
    </source>
</reference>
<gene>
    <name evidence="3" type="ORF">H7F16_14745</name>
</gene>
<name>A0A842IAT0_9RHOB</name>
<feature type="region of interest" description="Disordered" evidence="1">
    <location>
        <begin position="146"/>
        <end position="171"/>
    </location>
</feature>
<protein>
    <submittedName>
        <fullName evidence="3">NADH:quinone oxidoreductase</fullName>
    </submittedName>
</protein>
<evidence type="ECO:0000313" key="3">
    <source>
        <dbReference type="EMBL" id="MBC2836775.1"/>
    </source>
</evidence>
<comment type="caution">
    <text evidence="3">The sequence shown here is derived from an EMBL/GenBank/DDBJ whole genome shotgun (WGS) entry which is preliminary data.</text>
</comment>
<dbReference type="Gene3D" id="1.10.150.20">
    <property type="entry name" value="5' to 3' exonuclease, C-terminal subdomain"/>
    <property type="match status" value="1"/>
</dbReference>
<feature type="compositionally biased region" description="Low complexity" evidence="1">
    <location>
        <begin position="149"/>
        <end position="164"/>
    </location>
</feature>
<dbReference type="EMBL" id="JACLQD010000004">
    <property type="protein sequence ID" value="MBC2836775.1"/>
    <property type="molecule type" value="Genomic_DNA"/>
</dbReference>
<keyword evidence="2" id="KW-0812">Transmembrane</keyword>
<dbReference type="AlphaFoldDB" id="A0A842IAT0"/>
<evidence type="ECO:0000256" key="2">
    <source>
        <dbReference type="SAM" id="Phobius"/>
    </source>
</evidence>
<keyword evidence="4" id="KW-1185">Reference proteome</keyword>
<sequence length="250" mass="25089">MKRVENLNAPSATGWILAVAAGLLAFAVARVVGGFDYTPSGFFGVLVMVAAGLVLGMPWGGAVPGAGEVADDAEPAKAEPAKAEAAAAPAVKVAEAVAAPAAAVAAPAAAVTPDAAPKAAAAKAAAPKAAPKAAAKPAAAAKKAEAAPKVDAAPAGGKKPAALKAPRKGKADDLKQIEGIGPALEKLANELGIYHFDQIAAWGEAEVAWMDTNLKGFKGRVTRDKWVAQAKLIGEVGMDEFLRRAKTNDY</sequence>
<keyword evidence="2" id="KW-1133">Transmembrane helix</keyword>
<keyword evidence="2" id="KW-0472">Membrane</keyword>
<dbReference type="Proteomes" id="UP000555411">
    <property type="component" value="Unassembled WGS sequence"/>
</dbReference>
<feature type="transmembrane region" description="Helical" evidence="2">
    <location>
        <begin position="12"/>
        <end position="33"/>
    </location>
</feature>
<organism evidence="3 4">
    <name type="scientific">Paragemmobacter straminiformis</name>
    <dbReference type="NCBI Taxonomy" id="2045119"/>
    <lineage>
        <taxon>Bacteria</taxon>
        <taxon>Pseudomonadati</taxon>
        <taxon>Pseudomonadota</taxon>
        <taxon>Alphaproteobacteria</taxon>
        <taxon>Rhodobacterales</taxon>
        <taxon>Paracoccaceae</taxon>
        <taxon>Paragemmobacter</taxon>
    </lineage>
</organism>
<dbReference type="RefSeq" id="WP_185798385.1">
    <property type="nucleotide sequence ID" value="NZ_JACLQD010000004.1"/>
</dbReference>
<evidence type="ECO:0000313" key="4">
    <source>
        <dbReference type="Proteomes" id="UP000555411"/>
    </source>
</evidence>